<dbReference type="WBParaSite" id="EEL_0000089301-mRNA-1">
    <property type="protein sequence ID" value="EEL_0000089301-mRNA-1"/>
    <property type="gene ID" value="EEL_0000089301"/>
</dbReference>
<protein>
    <submittedName>
        <fullName evidence="3">MIT_C domain-containing protein</fullName>
    </submittedName>
</protein>
<dbReference type="Gene3D" id="3.30.870.30">
    <property type="entry name" value="MITD, C-terminal phospholipase D-like domain"/>
    <property type="match status" value="1"/>
</dbReference>
<dbReference type="STRING" id="1147741.A0A0R3RHH0"/>
<evidence type="ECO:0000259" key="1">
    <source>
        <dbReference type="Pfam" id="PF16565"/>
    </source>
</evidence>
<proteinExistence type="predicted"/>
<evidence type="ECO:0000313" key="2">
    <source>
        <dbReference type="Proteomes" id="UP000050640"/>
    </source>
</evidence>
<dbReference type="PANTHER" id="PTHR21222:SF1">
    <property type="entry name" value="MIT DOMAIN-CONTAINING PROTEIN 1"/>
    <property type="match status" value="1"/>
</dbReference>
<reference evidence="3" key="1">
    <citation type="submission" date="2017-02" db="UniProtKB">
        <authorList>
            <consortium name="WormBaseParasite"/>
        </authorList>
    </citation>
    <scope>IDENTIFICATION</scope>
</reference>
<dbReference type="InterPro" id="IPR038113">
    <property type="entry name" value="MITD1_C_sf"/>
</dbReference>
<name>A0A0R3RHH0_9BILA</name>
<keyword evidence="2" id="KW-1185">Reference proteome</keyword>
<dbReference type="InterPro" id="IPR032341">
    <property type="entry name" value="MITD1_C"/>
</dbReference>
<evidence type="ECO:0000313" key="3">
    <source>
        <dbReference type="WBParaSite" id="EEL_0000089301-mRNA-1"/>
    </source>
</evidence>
<dbReference type="Pfam" id="PF16565">
    <property type="entry name" value="MIT_C"/>
    <property type="match status" value="1"/>
</dbReference>
<dbReference type="AlphaFoldDB" id="A0A0R3RHH0"/>
<dbReference type="PANTHER" id="PTHR21222">
    <property type="entry name" value="MIT DOMAIN-CONTAINING PROTEIN 1"/>
    <property type="match status" value="1"/>
</dbReference>
<dbReference type="Proteomes" id="UP000050640">
    <property type="component" value="Unplaced"/>
</dbReference>
<sequence length="278" mass="31896">MTMETHYLFQNCNTSSDRNRGGGLPFWRVFMDYRREKPTTANNINNESQCTTSTNVVKDVDQISECTSEASCGSNTQTKNGTAKKQQLTIGSFNLGAVFAEAEASDNLLKRKQFNLKLVKEFRIEDGTIGFGYDTVFSDGIDERLKSVIIDEPYLRNKSQIINFIAFCELLVSGAPNLREIVLCTQVEQTALHELWLQLGQLRTDLMLRDIVLKVKCSGTMHDREIRFDNGWTYRIGRGLDYFQKQQQLTLGITDFNLRKCQETNVCILREMRRKNDI</sequence>
<organism evidence="2 3">
    <name type="scientific">Elaeophora elaphi</name>
    <dbReference type="NCBI Taxonomy" id="1147741"/>
    <lineage>
        <taxon>Eukaryota</taxon>
        <taxon>Metazoa</taxon>
        <taxon>Ecdysozoa</taxon>
        <taxon>Nematoda</taxon>
        <taxon>Chromadorea</taxon>
        <taxon>Rhabditida</taxon>
        <taxon>Spirurina</taxon>
        <taxon>Spiruromorpha</taxon>
        <taxon>Filarioidea</taxon>
        <taxon>Onchocercidae</taxon>
        <taxon>Elaeophora</taxon>
    </lineage>
</organism>
<accession>A0A0R3RHH0</accession>
<feature type="domain" description="MITD1 C-terminal phospholipase D-like" evidence="1">
    <location>
        <begin position="130"/>
        <end position="270"/>
    </location>
</feature>
<dbReference type="InterPro" id="IPR052817">
    <property type="entry name" value="MIT_domain_contain_protein1"/>
</dbReference>